<dbReference type="InterPro" id="IPR003690">
    <property type="entry name" value="MTERF"/>
</dbReference>
<comment type="caution">
    <text evidence="4">The sequence shown here is derived from an EMBL/GenBank/DDBJ whole genome shotgun (WGS) entry which is preliminary data.</text>
</comment>
<dbReference type="SMART" id="SM00733">
    <property type="entry name" value="Mterf"/>
    <property type="match status" value="6"/>
</dbReference>
<gene>
    <name evidence="4" type="ORF">WJX72_009010</name>
</gene>
<keyword evidence="3" id="KW-0809">Transit peptide</keyword>
<protein>
    <submittedName>
        <fullName evidence="4">Uncharacterized protein</fullName>
    </submittedName>
</protein>
<dbReference type="InterPro" id="IPR038538">
    <property type="entry name" value="MTERF_sf"/>
</dbReference>
<keyword evidence="2" id="KW-0806">Transcription termination</keyword>
<dbReference type="Proteomes" id="UP001489004">
    <property type="component" value="Unassembled WGS sequence"/>
</dbReference>
<evidence type="ECO:0000313" key="5">
    <source>
        <dbReference type="Proteomes" id="UP001489004"/>
    </source>
</evidence>
<dbReference type="EMBL" id="JALJOR010000015">
    <property type="protein sequence ID" value="KAK9805630.1"/>
    <property type="molecule type" value="Genomic_DNA"/>
</dbReference>
<evidence type="ECO:0000256" key="2">
    <source>
        <dbReference type="ARBA" id="ARBA00022472"/>
    </source>
</evidence>
<comment type="similarity">
    <text evidence="1">Belongs to the mTERF family.</text>
</comment>
<reference evidence="4 5" key="1">
    <citation type="journal article" date="2024" name="Nat. Commun.">
        <title>Phylogenomics reveals the evolutionary origins of lichenization in chlorophyte algae.</title>
        <authorList>
            <person name="Puginier C."/>
            <person name="Libourel C."/>
            <person name="Otte J."/>
            <person name="Skaloud P."/>
            <person name="Haon M."/>
            <person name="Grisel S."/>
            <person name="Petersen M."/>
            <person name="Berrin J.G."/>
            <person name="Delaux P.M."/>
            <person name="Dal Grande F."/>
            <person name="Keller J."/>
        </authorList>
    </citation>
    <scope>NUCLEOTIDE SEQUENCE [LARGE SCALE GENOMIC DNA]</scope>
    <source>
        <strain evidence="4 5">SAG 2043</strain>
    </source>
</reference>
<evidence type="ECO:0000256" key="1">
    <source>
        <dbReference type="ARBA" id="ARBA00007692"/>
    </source>
</evidence>
<dbReference type="GO" id="GO:0003676">
    <property type="term" value="F:nucleic acid binding"/>
    <property type="evidence" value="ECO:0007669"/>
    <property type="project" value="InterPro"/>
</dbReference>
<keyword evidence="5" id="KW-1185">Reference proteome</keyword>
<dbReference type="Gene3D" id="1.25.70.10">
    <property type="entry name" value="Transcription termination factor 3, mitochondrial"/>
    <property type="match status" value="1"/>
</dbReference>
<accession>A0AAW1P713</accession>
<name>A0AAW1P713_9CHLO</name>
<sequence>MFHSTRVVLELGLDPAKMARKRTVRLWANADNARAVLAVLRENGLTEAQVKQTVHRHCPILAMSPAAIAMRARLLLDFGVHDIAGLIASKPGALSYRLEDHLARNFAYLQSELSINHASMMHLLSCHPHTFGSQQSTLEEKVGFWRDRLDADLALVGKLLVKYPSLLSPSPAYLHKKWAELEAVGFDPATIHAMVRAVPAVLCIGHVGRATGNVDFLTRELGVSRDDILACTAVTPVLLIKNLDSPLYHLKLRFLRDFIQVPDLQGQLLIRPTYLGYSLVGRIGPRSAFMKHRGLPLHTLQYVAYSEAAWLAWLAKVGKSTPGCGGTYGNCRDFARWT</sequence>
<keyword evidence="2" id="KW-0804">Transcription</keyword>
<dbReference type="PANTHER" id="PTHR13068:SF112">
    <property type="entry name" value="TRANSCRIPTION TERMINATION FACTOR 3, MITOCHONDRIAL"/>
    <property type="match status" value="1"/>
</dbReference>
<organism evidence="4 5">
    <name type="scientific">[Myrmecia] bisecta</name>
    <dbReference type="NCBI Taxonomy" id="41462"/>
    <lineage>
        <taxon>Eukaryota</taxon>
        <taxon>Viridiplantae</taxon>
        <taxon>Chlorophyta</taxon>
        <taxon>core chlorophytes</taxon>
        <taxon>Trebouxiophyceae</taxon>
        <taxon>Trebouxiales</taxon>
        <taxon>Trebouxiaceae</taxon>
        <taxon>Myrmecia</taxon>
    </lineage>
</organism>
<proteinExistence type="inferred from homology"/>
<keyword evidence="2" id="KW-0805">Transcription regulation</keyword>
<evidence type="ECO:0000256" key="3">
    <source>
        <dbReference type="ARBA" id="ARBA00022946"/>
    </source>
</evidence>
<dbReference type="GO" id="GO:0006353">
    <property type="term" value="P:DNA-templated transcription termination"/>
    <property type="evidence" value="ECO:0007669"/>
    <property type="project" value="UniProtKB-KW"/>
</dbReference>
<dbReference type="Pfam" id="PF02536">
    <property type="entry name" value="mTERF"/>
    <property type="match status" value="1"/>
</dbReference>
<dbReference type="AlphaFoldDB" id="A0AAW1P713"/>
<dbReference type="PANTHER" id="PTHR13068">
    <property type="entry name" value="CGI-12 PROTEIN-RELATED"/>
    <property type="match status" value="1"/>
</dbReference>
<evidence type="ECO:0000313" key="4">
    <source>
        <dbReference type="EMBL" id="KAK9805630.1"/>
    </source>
</evidence>